<organism evidence="1 2">
    <name type="scientific">Rubrivirga marina</name>
    <dbReference type="NCBI Taxonomy" id="1196024"/>
    <lineage>
        <taxon>Bacteria</taxon>
        <taxon>Pseudomonadati</taxon>
        <taxon>Rhodothermota</taxon>
        <taxon>Rhodothermia</taxon>
        <taxon>Rhodothermales</taxon>
        <taxon>Rubricoccaceae</taxon>
        <taxon>Rubrivirga</taxon>
    </lineage>
</organism>
<reference evidence="1 2" key="1">
    <citation type="submission" date="2016-11" db="EMBL/GenBank/DDBJ databases">
        <title>Study of marine rhodopsin-containing bacteria.</title>
        <authorList>
            <person name="Yoshizawa S."/>
            <person name="Kumagai Y."/>
            <person name="Kogure K."/>
        </authorList>
    </citation>
    <scope>NUCLEOTIDE SEQUENCE [LARGE SCALE GENOMIC DNA]</scope>
    <source>
        <strain evidence="1 2">SAORIC-28</strain>
    </source>
</reference>
<dbReference type="Proteomes" id="UP000216339">
    <property type="component" value="Unassembled WGS sequence"/>
</dbReference>
<name>A0A271J4G5_9BACT</name>
<accession>A0A271J4G5</accession>
<sequence>MRPIDLADRLLLAGFAFAAGLGIGLLLAPDAGGATRQRLAGTARGAADATRARAAGLTEPLADAARDRVRQLSERHVPLAGDLDVVDARDVLDDLHTGRS</sequence>
<gene>
    <name evidence="1" type="ORF">BSZ37_17930</name>
</gene>
<comment type="caution">
    <text evidence="1">The sequence shown here is derived from an EMBL/GenBank/DDBJ whole genome shotgun (WGS) entry which is preliminary data.</text>
</comment>
<protein>
    <recommendedName>
        <fullName evidence="3">YtxH domain-containing protein</fullName>
    </recommendedName>
</protein>
<evidence type="ECO:0000313" key="1">
    <source>
        <dbReference type="EMBL" id="PAP78177.1"/>
    </source>
</evidence>
<dbReference type="AlphaFoldDB" id="A0A271J4G5"/>
<evidence type="ECO:0000313" key="2">
    <source>
        <dbReference type="Proteomes" id="UP000216339"/>
    </source>
</evidence>
<keyword evidence="2" id="KW-1185">Reference proteome</keyword>
<dbReference type="EMBL" id="MQWD01000001">
    <property type="protein sequence ID" value="PAP78177.1"/>
    <property type="molecule type" value="Genomic_DNA"/>
</dbReference>
<dbReference type="RefSeq" id="WP_095511857.1">
    <property type="nucleotide sequence ID" value="NZ_MQWD01000001.1"/>
</dbReference>
<evidence type="ECO:0008006" key="3">
    <source>
        <dbReference type="Google" id="ProtNLM"/>
    </source>
</evidence>
<proteinExistence type="predicted"/>